<dbReference type="Proteomes" id="UP001633002">
    <property type="component" value="Unassembled WGS sequence"/>
</dbReference>
<keyword evidence="2" id="KW-1185">Reference proteome</keyword>
<dbReference type="EMBL" id="JBJQOH010000003">
    <property type="protein sequence ID" value="KAL3693774.1"/>
    <property type="molecule type" value="Genomic_DNA"/>
</dbReference>
<gene>
    <name evidence="1" type="ORF">R1sor_007425</name>
</gene>
<evidence type="ECO:0000313" key="2">
    <source>
        <dbReference type="Proteomes" id="UP001633002"/>
    </source>
</evidence>
<organism evidence="1 2">
    <name type="scientific">Riccia sorocarpa</name>
    <dbReference type="NCBI Taxonomy" id="122646"/>
    <lineage>
        <taxon>Eukaryota</taxon>
        <taxon>Viridiplantae</taxon>
        <taxon>Streptophyta</taxon>
        <taxon>Embryophyta</taxon>
        <taxon>Marchantiophyta</taxon>
        <taxon>Marchantiopsida</taxon>
        <taxon>Marchantiidae</taxon>
        <taxon>Marchantiales</taxon>
        <taxon>Ricciaceae</taxon>
        <taxon>Riccia</taxon>
    </lineage>
</organism>
<accession>A0ABD3HT14</accession>
<comment type="caution">
    <text evidence="1">The sequence shown here is derived from an EMBL/GenBank/DDBJ whole genome shotgun (WGS) entry which is preliminary data.</text>
</comment>
<name>A0ABD3HT14_9MARC</name>
<proteinExistence type="predicted"/>
<evidence type="ECO:0000313" key="1">
    <source>
        <dbReference type="EMBL" id="KAL3693774.1"/>
    </source>
</evidence>
<dbReference type="AlphaFoldDB" id="A0ABD3HT14"/>
<protein>
    <submittedName>
        <fullName evidence="1">Uncharacterized protein</fullName>
    </submittedName>
</protein>
<reference evidence="1 2" key="1">
    <citation type="submission" date="2024-09" db="EMBL/GenBank/DDBJ databases">
        <title>Chromosome-scale assembly of Riccia sorocarpa.</title>
        <authorList>
            <person name="Paukszto L."/>
        </authorList>
    </citation>
    <scope>NUCLEOTIDE SEQUENCE [LARGE SCALE GENOMIC DNA]</scope>
    <source>
        <strain evidence="1">LP-2024</strain>
        <tissue evidence="1">Aerial parts of the thallus</tissue>
    </source>
</reference>
<sequence>MAQMDPSTMQIFQAFASLLQQQHKQELDEDERIIKARHKARDVCGYFDGWNVSSFLLKYTTAMKEFRVPEEEMIMSFEILTENYVRPDVVEVKKVCGNTWDAYRRGLQKRFARRDMDGSVIDDISSFEVMDENLEVDERSRLGCSMVEGKAMDTSYGEDLEILGRVALMVDVEENHAQDEDKGKDVMTKGTKDSMIQPLGQEDSRNVEQVLVDDIKVSQPGMDWLQGTRSLLQTNDGKEEITEVGLQGQGSLEIDVEEVAKDSKLAGEGAQGEEVEGIHDFGYWKKKNWLRVGVG</sequence>